<feature type="region of interest" description="Disordered" evidence="1">
    <location>
        <begin position="1348"/>
        <end position="1382"/>
    </location>
</feature>
<dbReference type="PANTHER" id="PTHR22738:SF10">
    <property type="entry name" value="RAS ASSOCIATION DOMAIN-CONTAINING PROTEIN 1 HOMOLOG"/>
    <property type="match status" value="1"/>
</dbReference>
<name>A0A4E0RXM4_FASHE</name>
<feature type="region of interest" description="Disordered" evidence="1">
    <location>
        <begin position="785"/>
        <end position="906"/>
    </location>
</feature>
<comment type="caution">
    <text evidence="4">The sequence shown here is derived from an EMBL/GenBank/DDBJ whole genome shotgun (WGS) entry which is preliminary data.</text>
</comment>
<dbReference type="InterPro" id="IPR029071">
    <property type="entry name" value="Ubiquitin-like_domsf"/>
</dbReference>
<feature type="region of interest" description="Disordered" evidence="1">
    <location>
        <begin position="489"/>
        <end position="523"/>
    </location>
</feature>
<feature type="compositionally biased region" description="Polar residues" evidence="1">
    <location>
        <begin position="1364"/>
        <end position="1382"/>
    </location>
</feature>
<feature type="domain" description="Ras-associating" evidence="2">
    <location>
        <begin position="1175"/>
        <end position="1271"/>
    </location>
</feature>
<feature type="compositionally biased region" description="Low complexity" evidence="1">
    <location>
        <begin position="590"/>
        <end position="618"/>
    </location>
</feature>
<gene>
    <name evidence="4" type="ORF">D915_000968</name>
</gene>
<feature type="domain" description="SARAH" evidence="3">
    <location>
        <begin position="1273"/>
        <end position="1320"/>
    </location>
</feature>
<evidence type="ECO:0000313" key="5">
    <source>
        <dbReference type="Proteomes" id="UP000230066"/>
    </source>
</evidence>
<feature type="compositionally biased region" description="Low complexity" evidence="1">
    <location>
        <begin position="102"/>
        <end position="114"/>
    </location>
</feature>
<feature type="region of interest" description="Disordered" evidence="1">
    <location>
        <begin position="82"/>
        <end position="137"/>
    </location>
</feature>
<dbReference type="PROSITE" id="PS50200">
    <property type="entry name" value="RA"/>
    <property type="match status" value="1"/>
</dbReference>
<accession>A0A4E0RXM4</accession>
<dbReference type="SUPFAM" id="SSF54236">
    <property type="entry name" value="Ubiquitin-like"/>
    <property type="match status" value="1"/>
</dbReference>
<proteinExistence type="predicted"/>
<evidence type="ECO:0000256" key="1">
    <source>
        <dbReference type="SAM" id="MobiDB-lite"/>
    </source>
</evidence>
<dbReference type="EMBL" id="JXXN02000220">
    <property type="protein sequence ID" value="THD28168.1"/>
    <property type="molecule type" value="Genomic_DNA"/>
</dbReference>
<dbReference type="CDD" id="cd21885">
    <property type="entry name" value="SARAH_RASSF1-like"/>
    <property type="match status" value="1"/>
</dbReference>
<feature type="compositionally biased region" description="Polar residues" evidence="1">
    <location>
        <begin position="785"/>
        <end position="795"/>
    </location>
</feature>
<dbReference type="Pfam" id="PF16517">
    <property type="entry name" value="Nore1-SARAH"/>
    <property type="match status" value="1"/>
</dbReference>
<feature type="compositionally biased region" description="Polar residues" evidence="1">
    <location>
        <begin position="813"/>
        <end position="841"/>
    </location>
</feature>
<dbReference type="SMART" id="SM00314">
    <property type="entry name" value="RA"/>
    <property type="match status" value="1"/>
</dbReference>
<dbReference type="InterPro" id="IPR033614">
    <property type="entry name" value="RASSF1-6"/>
</dbReference>
<dbReference type="InterPro" id="IPR000159">
    <property type="entry name" value="RA_dom"/>
</dbReference>
<feature type="compositionally biased region" description="Low complexity" evidence="1">
    <location>
        <begin position="847"/>
        <end position="863"/>
    </location>
</feature>
<feature type="compositionally biased region" description="Basic and acidic residues" evidence="1">
    <location>
        <begin position="797"/>
        <end position="812"/>
    </location>
</feature>
<feature type="compositionally biased region" description="Basic and acidic residues" evidence="1">
    <location>
        <begin position="121"/>
        <end position="136"/>
    </location>
</feature>
<evidence type="ECO:0000259" key="2">
    <source>
        <dbReference type="PROSITE" id="PS50200"/>
    </source>
</evidence>
<feature type="compositionally biased region" description="Polar residues" evidence="1">
    <location>
        <begin position="87"/>
        <end position="97"/>
    </location>
</feature>
<reference evidence="4" key="1">
    <citation type="submission" date="2019-03" db="EMBL/GenBank/DDBJ databases">
        <title>Improved annotation for the trematode Fasciola hepatica.</title>
        <authorList>
            <person name="Choi Y.-J."/>
            <person name="Martin J."/>
            <person name="Mitreva M."/>
        </authorList>
    </citation>
    <scope>NUCLEOTIDE SEQUENCE [LARGE SCALE GENOMIC DNA]</scope>
</reference>
<feature type="region of interest" description="Disordered" evidence="1">
    <location>
        <begin position="1"/>
        <end position="30"/>
    </location>
</feature>
<dbReference type="Gene3D" id="1.20.5.110">
    <property type="match status" value="1"/>
</dbReference>
<dbReference type="Gene3D" id="3.10.20.90">
    <property type="entry name" value="Phosphatidylinositol 3-kinase Catalytic Subunit, Chain A, domain 1"/>
    <property type="match status" value="1"/>
</dbReference>
<dbReference type="PROSITE" id="PS50951">
    <property type="entry name" value="SARAH"/>
    <property type="match status" value="1"/>
</dbReference>
<feature type="compositionally biased region" description="Polar residues" evidence="1">
    <location>
        <begin position="9"/>
        <end position="30"/>
    </location>
</feature>
<sequence length="1382" mass="148455">MRMAHTDQRSAGITTSTHKINIGLPTSEQNGRISTYRSSLRGLSSSPPPLRTSNAFDGYPELNDRVPQRQHSWVVRRQLSRPDSRNCDTTYGSSSNAYKAANTSTNNNGTHTHTPASADLFPRRSHTDEDQSERSMHTVALTGPTKAVSILIGGPNKSCLSQSANPNEGMRTMRDSLRPVPITPSRSLHGLGITVDNSSSISISSAGSSGGSGLQFAVRPVSSSPSSLVRSSLAPVTVGVNATGTVVLSRVLDDSAPAVRQRIITTPFLNVARVQRRNSTATCLPPRPRFEIEPVQCTRNGSTLVRISSAQGGGLVVTASSVSGLKFQTPSRVIRFASPPPPPASQQQGNLLRPSGSCDSLLPDRFEPGLIVANQSVRGATQAHRHTVIRTNSTGTSFTASIGEVGSPVRRRPTSYIILRDSTTAALNCDMPNVPPSTVNVGAAKANCAPQPRAAVSASRTSFLHEPMSGERIMPFTDASGNVITRLSPVSANPPSAVHKPLPPPPSGRANPTVTHGRHKTTAKQSQYFRVQLPCTRAVSRSKGFVVTDSLKLYEDQILNYCQAAQQRPQSWCMDFGAFSDELTLIDDSNSGSPASTVSSSYSSSSSSDTSQSPSFYSKAGLKQPHEHSKPVPSAHSRVFRWPVSTDHQPFDHRPKPDAEDVVTPTGNGPVSVAVGTCSEPPSPQLPPRPSAIIRALNTASAKRIPVIGSETCRPINGQPVAVLSTVPHNHSEPSLLPIQHHHHHPVQVDALGVVPGSIGGSTGTSNYPSGFDTVRPVHVSPVFSRQQPDFSSGMSHHADGVHVSTESDKQSARTTSNSEDSSTATLSCAHSVDRNGTGTPIPSPPMSMTAAAAAPSAFASTHSSDEGRVRSVRSSPNSESFILPPPSPWNAGEVSSGVGSEDVAPSSSAVCPPIMFMDDDMAASNQMGENQIYDGFLPAPVRRFSHESVNGHPDGSARIAQSEPVMLPGQRRVSVSGTPQSGPPLALFSEMDTFGSDPFTSSPPMSPDYTKMEDLESDSTEAFSSLADENTYAFSTLDSEYLAWMRLNVRDITGKKVNSPSLSSLDLDSVDSLRRAQVHHWVDQFNSNPLGLRLNFVDDSCRLAGTLRIYINLIKPVKMSLRQTMEMLPMPPQPQPPQSSDPAANGDNPLVPDLAGKQCLDDVQPDIPAPARLVSFFLPRGTSKVVYVTSSTTAVNAIQSLLDRFHIQESARKFALYEHTLEENTIVARKLAASECPLMILLNWVRQSASRERFLDLLRQKRIVLQENDACDIDWKDFTAAELSNFLRILDKEEAEYRNAILYQYGMLRHQLEERLAELDEQAAAAANTAPRYARASCPGHPHAYLSVVPDPLDMSDPHQKSEPNGGNSSMTGNASPVASV</sequence>
<dbReference type="Proteomes" id="UP000230066">
    <property type="component" value="Unassembled WGS sequence"/>
</dbReference>
<feature type="compositionally biased region" description="Basic and acidic residues" evidence="1">
    <location>
        <begin position="649"/>
        <end position="659"/>
    </location>
</feature>
<organism evidence="4 5">
    <name type="scientific">Fasciola hepatica</name>
    <name type="common">Liver fluke</name>
    <dbReference type="NCBI Taxonomy" id="6192"/>
    <lineage>
        <taxon>Eukaryota</taxon>
        <taxon>Metazoa</taxon>
        <taxon>Spiralia</taxon>
        <taxon>Lophotrochozoa</taxon>
        <taxon>Platyhelminthes</taxon>
        <taxon>Trematoda</taxon>
        <taxon>Digenea</taxon>
        <taxon>Plagiorchiida</taxon>
        <taxon>Echinostomata</taxon>
        <taxon>Echinostomatoidea</taxon>
        <taxon>Fasciolidae</taxon>
        <taxon>Fasciola</taxon>
    </lineage>
</organism>
<dbReference type="InterPro" id="IPR011524">
    <property type="entry name" value="SARAH_dom"/>
</dbReference>
<dbReference type="Pfam" id="PF00788">
    <property type="entry name" value="RA"/>
    <property type="match status" value="1"/>
</dbReference>
<feature type="region of interest" description="Disordered" evidence="1">
    <location>
        <begin position="1128"/>
        <end position="1152"/>
    </location>
</feature>
<protein>
    <submittedName>
        <fullName evidence="4">Rassf1</fullName>
    </submittedName>
</protein>
<keyword evidence="5" id="KW-1185">Reference proteome</keyword>
<evidence type="ECO:0000259" key="3">
    <source>
        <dbReference type="PROSITE" id="PS50951"/>
    </source>
</evidence>
<evidence type="ECO:0000313" key="4">
    <source>
        <dbReference type="EMBL" id="THD28168.1"/>
    </source>
</evidence>
<dbReference type="PANTHER" id="PTHR22738">
    <property type="entry name" value="RASSF"/>
    <property type="match status" value="1"/>
</dbReference>
<dbReference type="GO" id="GO:0007165">
    <property type="term" value="P:signal transduction"/>
    <property type="evidence" value="ECO:0007669"/>
    <property type="project" value="InterPro"/>
</dbReference>
<feature type="compositionally biased region" description="Pro residues" evidence="1">
    <location>
        <begin position="1130"/>
        <end position="1140"/>
    </location>
</feature>
<feature type="region of interest" description="Disordered" evidence="1">
    <location>
        <begin position="590"/>
        <end position="667"/>
    </location>
</feature>